<name>A0ACD1ICA7_9EURO</name>
<reference evidence="1" key="1">
    <citation type="submission" date="2018-02" db="EMBL/GenBank/DDBJ databases">
        <title>The genomes of Aspergillus section Nigri reveals drivers in fungal speciation.</title>
        <authorList>
            <consortium name="DOE Joint Genome Institute"/>
            <person name="Vesth T.C."/>
            <person name="Nybo J."/>
            <person name="Theobald S."/>
            <person name="Brandl J."/>
            <person name="Frisvad J.C."/>
            <person name="Nielsen K.F."/>
            <person name="Lyhne E.K."/>
            <person name="Kogle M.E."/>
            <person name="Kuo A."/>
            <person name="Riley R."/>
            <person name="Clum A."/>
            <person name="Nolan M."/>
            <person name="Lipzen A."/>
            <person name="Salamov A."/>
            <person name="Henrissat B."/>
            <person name="Wiebenga A."/>
            <person name="De vries R.P."/>
            <person name="Grigoriev I.V."/>
            <person name="Mortensen U.H."/>
            <person name="Andersen M.R."/>
            <person name="Baker S.E."/>
        </authorList>
    </citation>
    <scope>NUCLEOTIDE SEQUENCE</scope>
    <source>
        <strain evidence="1">CBS 115574</strain>
    </source>
</reference>
<dbReference type="EMBL" id="KZ824552">
    <property type="protein sequence ID" value="RAK88110.1"/>
    <property type="molecule type" value="Genomic_DNA"/>
</dbReference>
<accession>A0ACD1ICA7</accession>
<sequence length="122" mass="13995">MVTAVLVPRSGLIILCSLHIFIGICGFHVLILFHWSSGYRWLDILHRSGFVLHGRDMSLVHEYLTLHLHFVLPSNLVISGSRLAPSPVDPRAALNLRLAFANSYWSCSRILVFRMRRSYKHE</sequence>
<evidence type="ECO:0000313" key="1">
    <source>
        <dbReference type="EMBL" id="RAK88110.1"/>
    </source>
</evidence>
<dbReference type="Proteomes" id="UP000249748">
    <property type="component" value="Unassembled WGS sequence"/>
</dbReference>
<gene>
    <name evidence="1" type="ORF">BO79DRAFT_21118</name>
</gene>
<evidence type="ECO:0000313" key="2">
    <source>
        <dbReference type="Proteomes" id="UP000249748"/>
    </source>
</evidence>
<proteinExistence type="predicted"/>
<organism evidence="1 2">
    <name type="scientific">Aspergillus costaricaensis CBS 115574</name>
    <dbReference type="NCBI Taxonomy" id="1448317"/>
    <lineage>
        <taxon>Eukaryota</taxon>
        <taxon>Fungi</taxon>
        <taxon>Dikarya</taxon>
        <taxon>Ascomycota</taxon>
        <taxon>Pezizomycotina</taxon>
        <taxon>Eurotiomycetes</taxon>
        <taxon>Eurotiomycetidae</taxon>
        <taxon>Eurotiales</taxon>
        <taxon>Aspergillaceae</taxon>
        <taxon>Aspergillus</taxon>
        <taxon>Aspergillus subgen. Circumdati</taxon>
    </lineage>
</organism>
<protein>
    <submittedName>
        <fullName evidence="1">Uncharacterized protein</fullName>
    </submittedName>
</protein>
<keyword evidence="2" id="KW-1185">Reference proteome</keyword>